<keyword evidence="2" id="KW-0169">Cobalamin biosynthesis</keyword>
<dbReference type="InterPro" id="IPR014008">
    <property type="entry name" value="Cbl_synth_MTase_CbiT"/>
</dbReference>
<evidence type="ECO:0000256" key="3">
    <source>
        <dbReference type="ARBA" id="ARBA00022603"/>
    </source>
</evidence>
<keyword evidence="4 7" id="KW-0808">Transferase</keyword>
<sequence>MSRQYIVIGVANTAAGCCTAEAMAVLPQCKVFSGGERHYSLVKHLLPEMHTWITIKGNMPALFAQYEQADSPLVVFASGDPLFYGMVQTIHKYDAEANVKVYPHFNSIQRLCAKTGQPYERVKNTSVHGRSWQELDAALIKGEPLIAVLTDGTRSPQAIAQRMITYGFTQYNIVVGEDLDGTAENIFNGSLTEAAIRDFHPLNCVLLKQCSIPQQPGFGIDDQLFEGLPGRPNMITKKAIRLTSLSRLQLQHATVCWDIGFCTGAVAIEAKRLFPHLQLLAFEKREECKGIMERNMQQLSAPGIEVYIGDFYELDHLTLPAPDAVFIGGHGNRLPDLVRIINACMRKGGRIVMNAVLENSSAQFIQLSEELHWELLPLEVLQVNVHNPITVLTAIKKS</sequence>
<dbReference type="PANTHER" id="PTHR43182:SF1">
    <property type="entry name" value="COBALT-PRECORRIN-7 C(5)-METHYLTRANSFERASE"/>
    <property type="match status" value="1"/>
</dbReference>
<dbReference type="NCBIfam" id="TIGR02467">
    <property type="entry name" value="CbiE"/>
    <property type="match status" value="1"/>
</dbReference>
<dbReference type="NCBIfam" id="TIGR02469">
    <property type="entry name" value="CbiT"/>
    <property type="match status" value="1"/>
</dbReference>
<dbReference type="PROSITE" id="PS51257">
    <property type="entry name" value="PROKAR_LIPOPROTEIN"/>
    <property type="match status" value="1"/>
</dbReference>
<dbReference type="InterPro" id="IPR000878">
    <property type="entry name" value="4pyrrol_Mease"/>
</dbReference>
<dbReference type="InterPro" id="IPR012818">
    <property type="entry name" value="CbiE"/>
</dbReference>
<dbReference type="CDD" id="cd02440">
    <property type="entry name" value="AdoMet_MTases"/>
    <property type="match status" value="1"/>
</dbReference>
<evidence type="ECO:0000313" key="8">
    <source>
        <dbReference type="Proteomes" id="UP000240971"/>
    </source>
</evidence>
<dbReference type="InterPro" id="IPR050714">
    <property type="entry name" value="Cobalamin_biosynth_MTase"/>
</dbReference>
<organism evidence="7 8">
    <name type="scientific">Chitinophaga niastensis</name>
    <dbReference type="NCBI Taxonomy" id="536980"/>
    <lineage>
        <taxon>Bacteria</taxon>
        <taxon>Pseudomonadati</taxon>
        <taxon>Bacteroidota</taxon>
        <taxon>Chitinophagia</taxon>
        <taxon>Chitinophagales</taxon>
        <taxon>Chitinophagaceae</taxon>
        <taxon>Chitinophaga</taxon>
    </lineage>
</organism>
<dbReference type="CDD" id="cd11644">
    <property type="entry name" value="Precorrin-6Y-MT"/>
    <property type="match status" value="1"/>
</dbReference>
<comment type="caution">
    <text evidence="7">The sequence shown here is derived from an EMBL/GenBank/DDBJ whole genome shotgun (WGS) entry which is preliminary data.</text>
</comment>
<evidence type="ECO:0000256" key="2">
    <source>
        <dbReference type="ARBA" id="ARBA00022573"/>
    </source>
</evidence>
<keyword evidence="8" id="KW-1185">Reference proteome</keyword>
<keyword evidence="3 7" id="KW-0489">Methyltransferase</keyword>
<feature type="domain" description="Tetrapyrrole methylase" evidence="6">
    <location>
        <begin position="17"/>
        <end position="194"/>
    </location>
</feature>
<dbReference type="SUPFAM" id="SSF53335">
    <property type="entry name" value="S-adenosyl-L-methionine-dependent methyltransferases"/>
    <property type="match status" value="1"/>
</dbReference>
<dbReference type="Pfam" id="PF00590">
    <property type="entry name" value="TP_methylase"/>
    <property type="match status" value="1"/>
</dbReference>
<dbReference type="RefSeq" id="WP_106529812.1">
    <property type="nucleotide sequence ID" value="NZ_PYAW01000004.1"/>
</dbReference>
<dbReference type="GO" id="GO:0008276">
    <property type="term" value="F:protein methyltransferase activity"/>
    <property type="evidence" value="ECO:0007669"/>
    <property type="project" value="InterPro"/>
</dbReference>
<reference evidence="7 8" key="1">
    <citation type="submission" date="2018-03" db="EMBL/GenBank/DDBJ databases">
        <title>Genomic Encyclopedia of Archaeal and Bacterial Type Strains, Phase II (KMG-II): from individual species to whole genera.</title>
        <authorList>
            <person name="Goeker M."/>
        </authorList>
    </citation>
    <scope>NUCLEOTIDE SEQUENCE [LARGE SCALE GENOMIC DNA]</scope>
    <source>
        <strain evidence="7 8">DSM 24859</strain>
    </source>
</reference>
<dbReference type="SUPFAM" id="SSF53790">
    <property type="entry name" value="Tetrapyrrole methylase"/>
    <property type="match status" value="1"/>
</dbReference>
<dbReference type="InterPro" id="IPR014777">
    <property type="entry name" value="4pyrrole_Mease_sub1"/>
</dbReference>
<dbReference type="OrthoDB" id="9780707at2"/>
<dbReference type="InterPro" id="IPR006365">
    <property type="entry name" value="Cbl_synth_CobL"/>
</dbReference>
<proteinExistence type="predicted"/>
<evidence type="ECO:0000256" key="5">
    <source>
        <dbReference type="ARBA" id="ARBA00022691"/>
    </source>
</evidence>
<dbReference type="Gene3D" id="3.40.1010.10">
    <property type="entry name" value="Cobalt-precorrin-4 Transmethylase, Domain 1"/>
    <property type="match status" value="1"/>
</dbReference>
<protein>
    <submittedName>
        <fullName evidence="7">Precorrin-6Y C5,15-methyltransferase (Decarboxylating)</fullName>
    </submittedName>
</protein>
<dbReference type="UniPathway" id="UPA00148"/>
<dbReference type="PIRSF" id="PIRSF036428">
    <property type="entry name" value="CobL"/>
    <property type="match status" value="1"/>
</dbReference>
<dbReference type="GO" id="GO:0032259">
    <property type="term" value="P:methylation"/>
    <property type="evidence" value="ECO:0007669"/>
    <property type="project" value="UniProtKB-KW"/>
</dbReference>
<dbReference type="EMBL" id="PYAW01000004">
    <property type="protein sequence ID" value="PSL45482.1"/>
    <property type="molecule type" value="Genomic_DNA"/>
</dbReference>
<dbReference type="PANTHER" id="PTHR43182">
    <property type="entry name" value="COBALT-PRECORRIN-6B C(15)-METHYLTRANSFERASE (DECARBOXYLATING)"/>
    <property type="match status" value="1"/>
</dbReference>
<dbReference type="AlphaFoldDB" id="A0A2P8HGZ5"/>
<dbReference type="InterPro" id="IPR035996">
    <property type="entry name" value="4pyrrol_Methylase_sf"/>
</dbReference>
<dbReference type="GO" id="GO:0009236">
    <property type="term" value="P:cobalamin biosynthetic process"/>
    <property type="evidence" value="ECO:0007669"/>
    <property type="project" value="UniProtKB-UniPathway"/>
</dbReference>
<comment type="pathway">
    <text evidence="1">Cofactor biosynthesis; adenosylcobalamin biosynthesis.</text>
</comment>
<evidence type="ECO:0000256" key="1">
    <source>
        <dbReference type="ARBA" id="ARBA00004953"/>
    </source>
</evidence>
<gene>
    <name evidence="7" type="ORF">CLV51_104186</name>
</gene>
<dbReference type="Proteomes" id="UP000240971">
    <property type="component" value="Unassembled WGS sequence"/>
</dbReference>
<evidence type="ECO:0000313" key="7">
    <source>
        <dbReference type="EMBL" id="PSL45482.1"/>
    </source>
</evidence>
<dbReference type="InterPro" id="IPR029063">
    <property type="entry name" value="SAM-dependent_MTases_sf"/>
</dbReference>
<evidence type="ECO:0000256" key="4">
    <source>
        <dbReference type="ARBA" id="ARBA00022679"/>
    </source>
</evidence>
<name>A0A2P8HGZ5_CHINA</name>
<dbReference type="Gene3D" id="3.40.50.150">
    <property type="entry name" value="Vaccinia Virus protein VP39"/>
    <property type="match status" value="1"/>
</dbReference>
<keyword evidence="5" id="KW-0949">S-adenosyl-L-methionine</keyword>
<accession>A0A2P8HGZ5</accession>
<evidence type="ECO:0000259" key="6">
    <source>
        <dbReference type="Pfam" id="PF00590"/>
    </source>
</evidence>